<dbReference type="EMBL" id="JXRP01000009">
    <property type="protein sequence ID" value="KIL49919.1"/>
    <property type="molecule type" value="Genomic_DNA"/>
</dbReference>
<gene>
    <name evidence="2" type="ORF">KP78_13870</name>
</gene>
<feature type="domain" description="DUF8042" evidence="1">
    <location>
        <begin position="77"/>
        <end position="189"/>
    </location>
</feature>
<dbReference type="InterPro" id="IPR058355">
    <property type="entry name" value="DUF8042"/>
</dbReference>
<dbReference type="PATRIC" id="fig|889306.3.peg.1396"/>
<accession>A0A0C2S7C2</accession>
<keyword evidence="3" id="KW-1185">Reference proteome</keyword>
<protein>
    <recommendedName>
        <fullName evidence="1">DUF8042 domain-containing protein</fullName>
    </recommendedName>
</protein>
<reference evidence="2 3" key="1">
    <citation type="submission" date="2015-01" db="EMBL/GenBank/DDBJ databases">
        <title>Genome sequencing of Jeotgalibacillus soli.</title>
        <authorList>
            <person name="Goh K.M."/>
            <person name="Chan K.-G."/>
            <person name="Yaakop A.S."/>
            <person name="Ee R."/>
            <person name="Gan H.M."/>
            <person name="Chan C.S."/>
        </authorList>
    </citation>
    <scope>NUCLEOTIDE SEQUENCE [LARGE SCALE GENOMIC DNA]</scope>
    <source>
        <strain evidence="2 3">P9</strain>
    </source>
</reference>
<dbReference type="Pfam" id="PF26154">
    <property type="entry name" value="DUF8042"/>
    <property type="match status" value="1"/>
</dbReference>
<sequence>MKIFFPSEIKEYENKTEAVNRMIEDINAGIASTDKLVFSHLNIDGIDVYENHYQYLLKELSEINEIKIIMKTKQEVTIELQQSLNEYLERALPVMSKLSDQFYQGESNKVWESFVEFTDGLQWINSAVETLSLHSKENAQSYYKNVSAKIESALIELVEALEIKDTITIADMIQYEIIETLTDLKQSVHH</sequence>
<comment type="caution">
    <text evidence="2">The sequence shown here is derived from an EMBL/GenBank/DDBJ whole genome shotgun (WGS) entry which is preliminary data.</text>
</comment>
<dbReference type="OrthoDB" id="1683192at2"/>
<evidence type="ECO:0000259" key="1">
    <source>
        <dbReference type="Pfam" id="PF26154"/>
    </source>
</evidence>
<dbReference type="Proteomes" id="UP000031938">
    <property type="component" value="Unassembled WGS sequence"/>
</dbReference>
<evidence type="ECO:0000313" key="3">
    <source>
        <dbReference type="Proteomes" id="UP000031938"/>
    </source>
</evidence>
<dbReference type="RefSeq" id="WP_041087212.1">
    <property type="nucleotide sequence ID" value="NZ_JXRP01000009.1"/>
</dbReference>
<dbReference type="AlphaFoldDB" id="A0A0C2S7C2"/>
<proteinExistence type="predicted"/>
<evidence type="ECO:0000313" key="2">
    <source>
        <dbReference type="EMBL" id="KIL49919.1"/>
    </source>
</evidence>
<organism evidence="2 3">
    <name type="scientific">Jeotgalibacillus soli</name>
    <dbReference type="NCBI Taxonomy" id="889306"/>
    <lineage>
        <taxon>Bacteria</taxon>
        <taxon>Bacillati</taxon>
        <taxon>Bacillota</taxon>
        <taxon>Bacilli</taxon>
        <taxon>Bacillales</taxon>
        <taxon>Caryophanaceae</taxon>
        <taxon>Jeotgalibacillus</taxon>
    </lineage>
</organism>
<dbReference type="STRING" id="889306.KP78_13870"/>
<name>A0A0C2S7C2_9BACL</name>